<dbReference type="OrthoDB" id="528704at2759"/>
<name>A0A814IDC7_9BILA</name>
<dbReference type="PANTHER" id="PTHR46787">
    <property type="entry name" value="SYNDROMES PUTATIVE CHAPERONIN-RELATED"/>
    <property type="match status" value="1"/>
</dbReference>
<dbReference type="Gene3D" id="3.30.260.10">
    <property type="entry name" value="TCP-1-like chaperonin intermediate domain"/>
    <property type="match status" value="1"/>
</dbReference>
<dbReference type="GO" id="GO:0051131">
    <property type="term" value="P:chaperone-mediated protein complex assembly"/>
    <property type="evidence" value="ECO:0007669"/>
    <property type="project" value="TreeGrafter"/>
</dbReference>
<dbReference type="SUPFAM" id="SSF48592">
    <property type="entry name" value="GroEL equatorial domain-like"/>
    <property type="match status" value="1"/>
</dbReference>
<dbReference type="GO" id="GO:0060271">
    <property type="term" value="P:cilium assembly"/>
    <property type="evidence" value="ECO:0007669"/>
    <property type="project" value="InterPro"/>
</dbReference>
<dbReference type="GO" id="GO:0032502">
    <property type="term" value="P:developmental process"/>
    <property type="evidence" value="ECO:0007669"/>
    <property type="project" value="TreeGrafter"/>
</dbReference>
<sequence length="526" mass="61476">MSSFLTNNDYLIISRFLSFFSTSYGSNARLKLIQTLDNSMSICTSISSRIQHQLKCQHLISRLLSTAIEKQISIYHDGGLYFSIIFCNFLIQFRDITINSNKQNLLFESCLNLIDEINISQETITFNSIHQLLAIVRAVICKPLAYNNSDLLREKLCLLSVKSFLENLTMINSSIEQLILTIKGLSIDESTLFNGLLYQISISKSYLCSKKIRSCLYFTISLAGDYTIEDLDHIETDKQMFEWIQNIAEHIIKQIIEYTCLHNGGLILCQKVIHPSVKMKLKQYGIDTIDRLGRQYTPYFCYLTNCQPIETLAFNTLDERYFGTLTEIKQIEIEKKFFLQFFNQTRPFHTLLLCSNTEQALLELKECMTTSHHTLTNILLTKQALYGGGCSESMKILFLKKQKNHLAVHYLLKIFQNIIHAQYNYNYIIDRIHGHLWYLLENDEISQTCACELYSRTNHLDIEWKNFFFYFDDEKSEEEEDKIQDNNELFIRNIYPKYLDNFHMRTNAFKTAIETAINLYLTSICL</sequence>
<evidence type="ECO:0000313" key="1">
    <source>
        <dbReference type="EMBL" id="CAF1022960.1"/>
    </source>
</evidence>
<comment type="caution">
    <text evidence="1">The sequence shown here is derived from an EMBL/GenBank/DDBJ whole genome shotgun (WGS) entry which is preliminary data.</text>
</comment>
<dbReference type="InterPro" id="IPR028790">
    <property type="entry name" value="MKKS"/>
</dbReference>
<dbReference type="AlphaFoldDB" id="A0A814IDC7"/>
<proteinExistence type="predicted"/>
<dbReference type="SUPFAM" id="SSF52029">
    <property type="entry name" value="GroEL apical domain-like"/>
    <property type="match status" value="1"/>
</dbReference>
<dbReference type="Pfam" id="PF00118">
    <property type="entry name" value="Cpn60_TCP1"/>
    <property type="match status" value="1"/>
</dbReference>
<dbReference type="GO" id="GO:0051082">
    <property type="term" value="F:unfolded protein binding"/>
    <property type="evidence" value="ECO:0007669"/>
    <property type="project" value="InterPro"/>
</dbReference>
<dbReference type="Gene3D" id="3.50.7.10">
    <property type="entry name" value="GroEL"/>
    <property type="match status" value="1"/>
</dbReference>
<reference evidence="1" key="1">
    <citation type="submission" date="2021-02" db="EMBL/GenBank/DDBJ databases">
        <authorList>
            <person name="Nowell W R."/>
        </authorList>
    </citation>
    <scope>NUCLEOTIDE SEQUENCE</scope>
</reference>
<dbReference type="GO" id="GO:1902636">
    <property type="term" value="C:kinociliary basal body"/>
    <property type="evidence" value="ECO:0007669"/>
    <property type="project" value="TreeGrafter"/>
</dbReference>
<dbReference type="InterPro" id="IPR027413">
    <property type="entry name" value="GROEL-like_equatorial_sf"/>
</dbReference>
<dbReference type="Gene3D" id="1.10.560.10">
    <property type="entry name" value="GroEL-like equatorial domain"/>
    <property type="match status" value="1"/>
</dbReference>
<protein>
    <submittedName>
        <fullName evidence="1">Uncharacterized protein</fullName>
    </submittedName>
</protein>
<dbReference type="InterPro" id="IPR027410">
    <property type="entry name" value="TCP-1-like_intermed_sf"/>
</dbReference>
<dbReference type="InterPro" id="IPR002423">
    <property type="entry name" value="Cpn60/GroEL/TCP-1"/>
</dbReference>
<organism evidence="1 2">
    <name type="scientific">Rotaria sordida</name>
    <dbReference type="NCBI Taxonomy" id="392033"/>
    <lineage>
        <taxon>Eukaryota</taxon>
        <taxon>Metazoa</taxon>
        <taxon>Spiralia</taxon>
        <taxon>Gnathifera</taxon>
        <taxon>Rotifera</taxon>
        <taxon>Eurotatoria</taxon>
        <taxon>Bdelloidea</taxon>
        <taxon>Philodinida</taxon>
        <taxon>Philodinidae</taxon>
        <taxon>Rotaria</taxon>
    </lineage>
</organism>
<accession>A0A814IDC7</accession>
<dbReference type="GO" id="GO:0005634">
    <property type="term" value="C:nucleus"/>
    <property type="evidence" value="ECO:0007669"/>
    <property type="project" value="TreeGrafter"/>
</dbReference>
<dbReference type="GO" id="GO:0005737">
    <property type="term" value="C:cytoplasm"/>
    <property type="evidence" value="ECO:0007669"/>
    <property type="project" value="TreeGrafter"/>
</dbReference>
<evidence type="ECO:0000313" key="2">
    <source>
        <dbReference type="Proteomes" id="UP000663882"/>
    </source>
</evidence>
<dbReference type="Proteomes" id="UP000663882">
    <property type="component" value="Unassembled WGS sequence"/>
</dbReference>
<dbReference type="InterPro" id="IPR027409">
    <property type="entry name" value="GroEL-like_apical_dom_sf"/>
</dbReference>
<dbReference type="GO" id="GO:0006457">
    <property type="term" value="P:protein folding"/>
    <property type="evidence" value="ECO:0007669"/>
    <property type="project" value="InterPro"/>
</dbReference>
<gene>
    <name evidence="1" type="ORF">RFH988_LOCUS15294</name>
</gene>
<dbReference type="EMBL" id="CAJNOO010000740">
    <property type="protein sequence ID" value="CAF1022960.1"/>
    <property type="molecule type" value="Genomic_DNA"/>
</dbReference>
<dbReference type="GO" id="GO:0005524">
    <property type="term" value="F:ATP binding"/>
    <property type="evidence" value="ECO:0007669"/>
    <property type="project" value="InterPro"/>
</dbReference>
<dbReference type="PANTHER" id="PTHR46787:SF1">
    <property type="entry name" value="MOLECULAR CHAPERONE MKKS"/>
    <property type="match status" value="1"/>
</dbReference>